<dbReference type="AlphaFoldDB" id="A0AAV7S3I1"/>
<organism evidence="1 2">
    <name type="scientific">Pleurodeles waltl</name>
    <name type="common">Iberian ribbed newt</name>
    <dbReference type="NCBI Taxonomy" id="8319"/>
    <lineage>
        <taxon>Eukaryota</taxon>
        <taxon>Metazoa</taxon>
        <taxon>Chordata</taxon>
        <taxon>Craniata</taxon>
        <taxon>Vertebrata</taxon>
        <taxon>Euteleostomi</taxon>
        <taxon>Amphibia</taxon>
        <taxon>Batrachia</taxon>
        <taxon>Caudata</taxon>
        <taxon>Salamandroidea</taxon>
        <taxon>Salamandridae</taxon>
        <taxon>Pleurodelinae</taxon>
        <taxon>Pleurodeles</taxon>
    </lineage>
</organism>
<keyword evidence="2" id="KW-1185">Reference proteome</keyword>
<proteinExistence type="predicted"/>
<sequence>MAPCSAHAAAEQPDTLRTALFPGGDRPRLFLALSLLFFHGAQQRLLPMCCADPAALRASLYLNLGERRAQGNFFGGHWEHSTARLTALYLFSAPAAVLAALRDAVIDSTHPLLSHRWGWGCDGLTSPPSSTDCCVVAEFNYLRTHLNLLALLLLLCRLALSLSRHRAPAVVLTALLAYILGLGGEHSGQLRTGRSGVADVLAAPGPGVFVCSFCGFVGGSRSVF</sequence>
<dbReference type="Proteomes" id="UP001066276">
    <property type="component" value="Chromosome 4_2"/>
</dbReference>
<comment type="caution">
    <text evidence="1">The sequence shown here is derived from an EMBL/GenBank/DDBJ whole genome shotgun (WGS) entry which is preliminary data.</text>
</comment>
<reference evidence="1" key="1">
    <citation type="journal article" date="2022" name="bioRxiv">
        <title>Sequencing and chromosome-scale assembly of the giantPleurodeles waltlgenome.</title>
        <authorList>
            <person name="Brown T."/>
            <person name="Elewa A."/>
            <person name="Iarovenko S."/>
            <person name="Subramanian E."/>
            <person name="Araus A.J."/>
            <person name="Petzold A."/>
            <person name="Susuki M."/>
            <person name="Suzuki K.-i.T."/>
            <person name="Hayashi T."/>
            <person name="Toyoda A."/>
            <person name="Oliveira C."/>
            <person name="Osipova E."/>
            <person name="Leigh N.D."/>
            <person name="Simon A."/>
            <person name="Yun M.H."/>
        </authorList>
    </citation>
    <scope>NUCLEOTIDE SEQUENCE</scope>
    <source>
        <strain evidence="1">20211129_DDA</strain>
        <tissue evidence="1">Liver</tissue>
    </source>
</reference>
<protein>
    <submittedName>
        <fullName evidence="1">Uncharacterized protein</fullName>
    </submittedName>
</protein>
<evidence type="ECO:0000313" key="2">
    <source>
        <dbReference type="Proteomes" id="UP001066276"/>
    </source>
</evidence>
<name>A0AAV7S3I1_PLEWA</name>
<evidence type="ECO:0000313" key="1">
    <source>
        <dbReference type="EMBL" id="KAJ1159554.1"/>
    </source>
</evidence>
<gene>
    <name evidence="1" type="ORF">NDU88_000061</name>
</gene>
<accession>A0AAV7S3I1</accession>
<dbReference type="EMBL" id="JANPWB010000008">
    <property type="protein sequence ID" value="KAJ1159554.1"/>
    <property type="molecule type" value="Genomic_DNA"/>
</dbReference>